<dbReference type="AlphaFoldDB" id="U5E8F1"/>
<keyword evidence="3" id="KW-1185">Reference proteome</keyword>
<dbReference type="EMBL" id="BAFO02000032">
    <property type="protein sequence ID" value="GAD86367.1"/>
    <property type="molecule type" value="Genomic_DNA"/>
</dbReference>
<evidence type="ECO:0000313" key="3">
    <source>
        <dbReference type="Proteomes" id="UP000017048"/>
    </source>
</evidence>
<accession>U5E8F1</accession>
<gene>
    <name evidence="2" type="ORF">NCAST_32_08540</name>
</gene>
<feature type="compositionally biased region" description="Basic and acidic residues" evidence="1">
    <location>
        <begin position="13"/>
        <end position="32"/>
    </location>
</feature>
<organism evidence="2 3">
    <name type="scientific">Nocardia asteroides NBRC 15531</name>
    <dbReference type="NCBI Taxonomy" id="1110697"/>
    <lineage>
        <taxon>Bacteria</taxon>
        <taxon>Bacillati</taxon>
        <taxon>Actinomycetota</taxon>
        <taxon>Actinomycetes</taxon>
        <taxon>Mycobacteriales</taxon>
        <taxon>Nocardiaceae</taxon>
        <taxon>Nocardia</taxon>
    </lineage>
</organism>
<reference evidence="2 3" key="1">
    <citation type="journal article" date="2014" name="BMC Genomics">
        <title>Genome based analysis of type-I polyketide synthase and nonribosomal peptide synthetase gene clusters in seven strains of five representative Nocardia species.</title>
        <authorList>
            <person name="Komaki H."/>
            <person name="Ichikawa N."/>
            <person name="Hosoyama A."/>
            <person name="Takahashi-Nakaguchi A."/>
            <person name="Matsuzawa T."/>
            <person name="Suzuki K."/>
            <person name="Fujita N."/>
            <person name="Gonoi T."/>
        </authorList>
    </citation>
    <scope>NUCLEOTIDE SEQUENCE [LARGE SCALE GENOMIC DNA]</scope>
    <source>
        <strain evidence="2 3">NBRC 15531</strain>
    </source>
</reference>
<comment type="caution">
    <text evidence="2">The sequence shown here is derived from an EMBL/GenBank/DDBJ whole genome shotgun (WGS) entry which is preliminary data.</text>
</comment>
<dbReference type="Proteomes" id="UP000017048">
    <property type="component" value="Unassembled WGS sequence"/>
</dbReference>
<dbReference type="STRING" id="1824.SAMN05444423_102255"/>
<dbReference type="eggNOG" id="ENOG5032CIX">
    <property type="taxonomic scope" value="Bacteria"/>
</dbReference>
<sequence length="54" mass="5730">MGIMGELFPSQKLRHDGSETGDGQDHRPRLDVDLDAGVIRLSGPSDPASAAERA</sequence>
<evidence type="ECO:0000256" key="1">
    <source>
        <dbReference type="SAM" id="MobiDB-lite"/>
    </source>
</evidence>
<name>U5E8F1_NOCAS</name>
<evidence type="ECO:0000313" key="2">
    <source>
        <dbReference type="EMBL" id="GAD86367.1"/>
    </source>
</evidence>
<protein>
    <submittedName>
        <fullName evidence="2">Uncharacterized protein</fullName>
    </submittedName>
</protein>
<proteinExistence type="predicted"/>
<feature type="region of interest" description="Disordered" evidence="1">
    <location>
        <begin position="1"/>
        <end position="54"/>
    </location>
</feature>